<organism evidence="1 2">
    <name type="scientific">Ceratopteris richardii</name>
    <name type="common">Triangle waterfern</name>
    <dbReference type="NCBI Taxonomy" id="49495"/>
    <lineage>
        <taxon>Eukaryota</taxon>
        <taxon>Viridiplantae</taxon>
        <taxon>Streptophyta</taxon>
        <taxon>Embryophyta</taxon>
        <taxon>Tracheophyta</taxon>
        <taxon>Polypodiopsida</taxon>
        <taxon>Polypodiidae</taxon>
        <taxon>Polypodiales</taxon>
        <taxon>Pteridineae</taxon>
        <taxon>Pteridaceae</taxon>
        <taxon>Parkerioideae</taxon>
        <taxon>Ceratopteris</taxon>
    </lineage>
</organism>
<keyword evidence="2" id="KW-1185">Reference proteome</keyword>
<comment type="caution">
    <text evidence="1">The sequence shown here is derived from an EMBL/GenBank/DDBJ whole genome shotgun (WGS) entry which is preliminary data.</text>
</comment>
<protein>
    <submittedName>
        <fullName evidence="1">Uncharacterized protein</fullName>
    </submittedName>
</protein>
<dbReference type="Proteomes" id="UP000825935">
    <property type="component" value="Chromosome 22"/>
</dbReference>
<dbReference type="AlphaFoldDB" id="A0A8T2S7N9"/>
<evidence type="ECO:0000313" key="2">
    <source>
        <dbReference type="Proteomes" id="UP000825935"/>
    </source>
</evidence>
<evidence type="ECO:0000313" key="1">
    <source>
        <dbReference type="EMBL" id="KAH7307778.1"/>
    </source>
</evidence>
<proteinExistence type="predicted"/>
<accession>A0A8T2S7N9</accession>
<dbReference type="EMBL" id="CM035427">
    <property type="protein sequence ID" value="KAH7307778.1"/>
    <property type="molecule type" value="Genomic_DNA"/>
</dbReference>
<gene>
    <name evidence="1" type="ORF">KP509_22G077300</name>
</gene>
<sequence length="83" mass="9103">MHTGPSFLMQGNSHHFSLLRFLGEEEADGRREEVAIGGEENYSNRVGTHWKGEQEHPALLDSATALRSGGGGIVSRRREGLSK</sequence>
<reference evidence="1" key="1">
    <citation type="submission" date="2021-08" db="EMBL/GenBank/DDBJ databases">
        <title>WGS assembly of Ceratopteris richardii.</title>
        <authorList>
            <person name="Marchant D.B."/>
            <person name="Chen G."/>
            <person name="Jenkins J."/>
            <person name="Shu S."/>
            <person name="Leebens-Mack J."/>
            <person name="Grimwood J."/>
            <person name="Schmutz J."/>
            <person name="Soltis P."/>
            <person name="Soltis D."/>
            <person name="Chen Z.-H."/>
        </authorList>
    </citation>
    <scope>NUCLEOTIDE SEQUENCE</scope>
    <source>
        <strain evidence="1">Whitten #5841</strain>
        <tissue evidence="1">Leaf</tissue>
    </source>
</reference>
<name>A0A8T2S7N9_CERRI</name>